<dbReference type="STRING" id="3476.A0A2P5A7Q1"/>
<keyword evidence="2 4" id="KW-0103">Bromodomain</keyword>
<dbReference type="Pfam" id="PF00439">
    <property type="entry name" value="Bromodomain"/>
    <property type="match status" value="1"/>
</dbReference>
<feature type="compositionally biased region" description="Basic and acidic residues" evidence="5">
    <location>
        <begin position="506"/>
        <end position="516"/>
    </location>
</feature>
<feature type="region of interest" description="Disordered" evidence="5">
    <location>
        <begin position="464"/>
        <end position="556"/>
    </location>
</feature>
<dbReference type="PROSITE" id="PS50014">
    <property type="entry name" value="BROMODOMAIN_2"/>
    <property type="match status" value="1"/>
</dbReference>
<dbReference type="Pfam" id="PF17035">
    <property type="entry name" value="BET"/>
    <property type="match status" value="1"/>
</dbReference>
<name>A0A2P5A7Q1_PARAD</name>
<comment type="caution">
    <text evidence="8">The sequence shown here is derived from an EMBL/GenBank/DDBJ whole genome shotgun (WGS) entry which is preliminary data.</text>
</comment>
<evidence type="ECO:0000256" key="2">
    <source>
        <dbReference type="ARBA" id="ARBA00023117"/>
    </source>
</evidence>
<evidence type="ECO:0000259" key="7">
    <source>
        <dbReference type="PROSITE" id="PS51525"/>
    </source>
</evidence>
<keyword evidence="3" id="KW-0804">Transcription</keyword>
<protein>
    <submittedName>
        <fullName evidence="8">Bromodomain containing protein</fullName>
    </submittedName>
</protein>
<dbReference type="Proteomes" id="UP000237105">
    <property type="component" value="Unassembled WGS sequence"/>
</dbReference>
<dbReference type="PRINTS" id="PR00503">
    <property type="entry name" value="BROMODOMAIN"/>
</dbReference>
<evidence type="ECO:0000256" key="4">
    <source>
        <dbReference type="PROSITE-ProRule" id="PRU00035"/>
    </source>
</evidence>
<proteinExistence type="predicted"/>
<feature type="domain" description="NET" evidence="7">
    <location>
        <begin position="358"/>
        <end position="439"/>
    </location>
</feature>
<gene>
    <name evidence="8" type="ORF">PanWU01x14_360160</name>
</gene>
<dbReference type="InterPro" id="IPR027353">
    <property type="entry name" value="NET_dom"/>
</dbReference>
<evidence type="ECO:0000313" key="9">
    <source>
        <dbReference type="Proteomes" id="UP000237105"/>
    </source>
</evidence>
<feature type="compositionally biased region" description="Low complexity" evidence="5">
    <location>
        <begin position="520"/>
        <end position="547"/>
    </location>
</feature>
<dbReference type="SMART" id="SM00297">
    <property type="entry name" value="BROMO"/>
    <property type="match status" value="1"/>
</dbReference>
<dbReference type="InterPro" id="IPR038336">
    <property type="entry name" value="NET_sf"/>
</dbReference>
<evidence type="ECO:0000256" key="5">
    <source>
        <dbReference type="SAM" id="MobiDB-lite"/>
    </source>
</evidence>
<evidence type="ECO:0000259" key="6">
    <source>
        <dbReference type="PROSITE" id="PS50014"/>
    </source>
</evidence>
<feature type="compositionally biased region" description="Basic and acidic residues" evidence="5">
    <location>
        <begin position="464"/>
        <end position="486"/>
    </location>
</feature>
<sequence length="556" mass="61535">MASAVLANRNETNWPQPVVGAGAKFMGKVPKPNKSKRQFQFHAPAGDLNGCQIDESSAVTQTASDDASSINHRRSSEFNLGHSQYVSFNTGSYSRKELGKLKNRLLTELDRIRQLQNRIDAGELNPQPKKLGPGKKASGTKRPFPTNLNHAVKDSTSNFKRSHWENTNLMKNCSSILTKLMKHKHPWIFNKPVDVVGMGLHDYHDIIKRPMDLGTVKSNLSKNLYASPVDFASDVRLTFQNAMTYNPPGHDIHAMAGQLLVRFEELYRPLNEQVGDMPGAERPYDEELQASSWDHVEPERPKREDLMRAETKPEPERAPASSSNPTPPPPPAPLVQSPVRTPSPMRAPPVKPLKQPKPKAKDPNKREMSMEEKHRLGIGLQSLPQEKMEQVVQIIKKRNGHLRQDGDEIELDIEAVDTETLWELDRLVTNWKKMVSKIKRQALMNNNNSNSNINNVATNKGDVELTASERMDTGPAEPKRPKKGEARDEDVDIGDDMPMNSFPPVEIEKDVGDHHGGGSSSSSSSSGSSSSDSSSCSDSDSGSSSGSDSDDDNAHS</sequence>
<dbReference type="EMBL" id="JXTB01000802">
    <property type="protein sequence ID" value="PON32576.1"/>
    <property type="molecule type" value="Genomic_DNA"/>
</dbReference>
<feature type="region of interest" description="Disordered" evidence="5">
    <location>
        <begin position="122"/>
        <end position="152"/>
    </location>
</feature>
<dbReference type="Gene3D" id="1.20.1270.220">
    <property type="match status" value="1"/>
</dbReference>
<accession>A0A2P5A7Q1</accession>
<dbReference type="InterPro" id="IPR001487">
    <property type="entry name" value="Bromodomain"/>
</dbReference>
<evidence type="ECO:0000256" key="1">
    <source>
        <dbReference type="ARBA" id="ARBA00023015"/>
    </source>
</evidence>
<dbReference type="OrthoDB" id="21449at2759"/>
<dbReference type="SUPFAM" id="SSF47370">
    <property type="entry name" value="Bromodomain"/>
    <property type="match status" value="1"/>
</dbReference>
<keyword evidence="1" id="KW-0805">Transcription regulation</keyword>
<reference evidence="9" key="1">
    <citation type="submission" date="2016-06" db="EMBL/GenBank/DDBJ databases">
        <title>Parallel loss of symbiosis genes in relatives of nitrogen-fixing non-legume Parasponia.</title>
        <authorList>
            <person name="Van Velzen R."/>
            <person name="Holmer R."/>
            <person name="Bu F."/>
            <person name="Rutten L."/>
            <person name="Van Zeijl A."/>
            <person name="Liu W."/>
            <person name="Santuari L."/>
            <person name="Cao Q."/>
            <person name="Sharma T."/>
            <person name="Shen D."/>
            <person name="Roswanjaya Y."/>
            <person name="Wardhani T."/>
            <person name="Kalhor M.S."/>
            <person name="Jansen J."/>
            <person name="Van den Hoogen J."/>
            <person name="Gungor B."/>
            <person name="Hartog M."/>
            <person name="Hontelez J."/>
            <person name="Verver J."/>
            <person name="Yang W.-C."/>
            <person name="Schijlen E."/>
            <person name="Repin R."/>
            <person name="Schilthuizen M."/>
            <person name="Schranz E."/>
            <person name="Heidstra R."/>
            <person name="Miyata K."/>
            <person name="Fedorova E."/>
            <person name="Kohlen W."/>
            <person name="Bisseling T."/>
            <person name="Smit S."/>
            <person name="Geurts R."/>
        </authorList>
    </citation>
    <scope>NUCLEOTIDE SEQUENCE [LARGE SCALE GENOMIC DNA]</scope>
    <source>
        <strain evidence="9">cv. WU1-14</strain>
    </source>
</reference>
<evidence type="ECO:0000313" key="8">
    <source>
        <dbReference type="EMBL" id="PON32576.1"/>
    </source>
</evidence>
<keyword evidence="9" id="KW-1185">Reference proteome</keyword>
<dbReference type="Gene3D" id="1.20.920.10">
    <property type="entry name" value="Bromodomain-like"/>
    <property type="match status" value="1"/>
</dbReference>
<feature type="compositionally biased region" description="Basic and acidic residues" evidence="5">
    <location>
        <begin position="294"/>
        <end position="317"/>
    </location>
</feature>
<dbReference type="AlphaFoldDB" id="A0A2P5A7Q1"/>
<feature type="compositionally biased region" description="Basic and acidic residues" evidence="5">
    <location>
        <begin position="359"/>
        <end position="368"/>
    </location>
</feature>
<dbReference type="CDD" id="cd05506">
    <property type="entry name" value="Bromo_plant1"/>
    <property type="match status" value="1"/>
</dbReference>
<feature type="domain" description="Bromo" evidence="6">
    <location>
        <begin position="181"/>
        <end position="253"/>
    </location>
</feature>
<dbReference type="PANTHER" id="PTHR45926">
    <property type="entry name" value="OSJNBA0053K19.4 PROTEIN"/>
    <property type="match status" value="1"/>
</dbReference>
<organism evidence="8 9">
    <name type="scientific">Parasponia andersonii</name>
    <name type="common">Sponia andersonii</name>
    <dbReference type="NCBI Taxonomy" id="3476"/>
    <lineage>
        <taxon>Eukaryota</taxon>
        <taxon>Viridiplantae</taxon>
        <taxon>Streptophyta</taxon>
        <taxon>Embryophyta</taxon>
        <taxon>Tracheophyta</taxon>
        <taxon>Spermatophyta</taxon>
        <taxon>Magnoliopsida</taxon>
        <taxon>eudicotyledons</taxon>
        <taxon>Gunneridae</taxon>
        <taxon>Pentapetalae</taxon>
        <taxon>rosids</taxon>
        <taxon>fabids</taxon>
        <taxon>Rosales</taxon>
        <taxon>Cannabaceae</taxon>
        <taxon>Parasponia</taxon>
    </lineage>
</organism>
<feature type="region of interest" description="Disordered" evidence="5">
    <location>
        <begin position="287"/>
        <end position="368"/>
    </location>
</feature>
<dbReference type="InterPro" id="IPR036427">
    <property type="entry name" value="Bromodomain-like_sf"/>
</dbReference>
<dbReference type="PROSITE" id="PS51525">
    <property type="entry name" value="NET"/>
    <property type="match status" value="1"/>
</dbReference>
<evidence type="ECO:0000256" key="3">
    <source>
        <dbReference type="ARBA" id="ARBA00023163"/>
    </source>
</evidence>
<dbReference type="InterPro" id="IPR037377">
    <property type="entry name" value="GTE_bromo"/>
</dbReference>